<dbReference type="EMBL" id="AWFG01000001">
    <property type="protein sequence ID" value="KCZ60834.1"/>
    <property type="molecule type" value="Genomic_DNA"/>
</dbReference>
<proteinExistence type="predicted"/>
<evidence type="ECO:0000313" key="2">
    <source>
        <dbReference type="Proteomes" id="UP000027190"/>
    </source>
</evidence>
<comment type="caution">
    <text evidence="1">The sequence shown here is derived from an EMBL/GenBank/DDBJ whole genome shotgun (WGS) entry which is preliminary data.</text>
</comment>
<dbReference type="eggNOG" id="ENOG5033EUT">
    <property type="taxonomic scope" value="Bacteria"/>
</dbReference>
<name>A0A062ULR4_9PROT</name>
<organism evidence="1 2">
    <name type="scientific">Hyphomonas chukchiensis</name>
    <dbReference type="NCBI Taxonomy" id="1280947"/>
    <lineage>
        <taxon>Bacteria</taxon>
        <taxon>Pseudomonadati</taxon>
        <taxon>Pseudomonadota</taxon>
        <taxon>Alphaproteobacteria</taxon>
        <taxon>Hyphomonadales</taxon>
        <taxon>Hyphomonadaceae</taxon>
        <taxon>Hyphomonas</taxon>
    </lineage>
</organism>
<gene>
    <name evidence="1" type="ORF">HY30_00445</name>
</gene>
<dbReference type="AlphaFoldDB" id="A0A062ULR4"/>
<evidence type="ECO:0000313" key="1">
    <source>
        <dbReference type="EMBL" id="KCZ60834.1"/>
    </source>
</evidence>
<protein>
    <submittedName>
        <fullName evidence="1">Uncharacterized protein</fullName>
    </submittedName>
</protein>
<sequence>MTILGLLTKRIELLREGGRSADIKALDRTLRVLGYEGEIASIMPAESVRVFRNGGLRRACLDVLEAADRPLTSREIAERVYVGRDAEYVARATMRISKCLRADRREGNVSTVKMCGRALVWMAA</sequence>
<dbReference type="Proteomes" id="UP000027190">
    <property type="component" value="Unassembled WGS sequence"/>
</dbReference>
<reference evidence="1 2" key="1">
    <citation type="journal article" date="2014" name="Antonie Van Leeuwenhoek">
        <title>Hyphomonas beringensis sp. nov. and Hyphomonas chukchiensis sp. nov., isolated from surface seawater of the Bering Sea and Chukchi Sea.</title>
        <authorList>
            <person name="Li C."/>
            <person name="Lai Q."/>
            <person name="Li G."/>
            <person name="Dong C."/>
            <person name="Wang J."/>
            <person name="Liao Y."/>
            <person name="Shao Z."/>
        </authorList>
    </citation>
    <scope>NUCLEOTIDE SEQUENCE [LARGE SCALE GENOMIC DNA]</scope>
    <source>
        <strain evidence="1 2">BH-BN04-4</strain>
    </source>
</reference>
<accession>A0A062ULR4</accession>
<keyword evidence="2" id="KW-1185">Reference proteome</keyword>